<keyword evidence="1" id="KW-1133">Transmembrane helix</keyword>
<name>A0A511QCF4_9VIBR</name>
<comment type="caution">
    <text evidence="2">The sequence shown here is derived from an EMBL/GenBank/DDBJ whole genome shotgun (WGS) entry which is preliminary data.</text>
</comment>
<dbReference type="InterPro" id="IPR022385">
    <property type="entry name" value="Rhs_assc_core"/>
</dbReference>
<dbReference type="Gene3D" id="2.180.10.10">
    <property type="entry name" value="RHS repeat-associated core"/>
    <property type="match status" value="1"/>
</dbReference>
<feature type="transmembrane region" description="Helical" evidence="1">
    <location>
        <begin position="132"/>
        <end position="151"/>
    </location>
</feature>
<feature type="transmembrane region" description="Helical" evidence="1">
    <location>
        <begin position="195"/>
        <end position="217"/>
    </location>
</feature>
<dbReference type="Proteomes" id="UP000321922">
    <property type="component" value="Unassembled WGS sequence"/>
</dbReference>
<gene>
    <name evidence="2" type="ORF">VSA01S_10910</name>
</gene>
<evidence type="ECO:0008006" key="4">
    <source>
        <dbReference type="Google" id="ProtNLM"/>
    </source>
</evidence>
<protein>
    <recommendedName>
        <fullName evidence="4">RHS repeat-associated core domain-containing protein</fullName>
    </recommendedName>
</protein>
<evidence type="ECO:0000313" key="2">
    <source>
        <dbReference type="EMBL" id="GEM74979.1"/>
    </source>
</evidence>
<evidence type="ECO:0000313" key="3">
    <source>
        <dbReference type="Proteomes" id="UP000321922"/>
    </source>
</evidence>
<dbReference type="EMBL" id="BJXJ01000008">
    <property type="protein sequence ID" value="GEM74979.1"/>
    <property type="molecule type" value="Genomic_DNA"/>
</dbReference>
<accession>A0A511QCF4</accession>
<dbReference type="RefSeq" id="WP_050567507.1">
    <property type="nucleotide sequence ID" value="NZ_BAOJ01000335.1"/>
</dbReference>
<keyword evidence="1" id="KW-0472">Membrane</keyword>
<sequence length="385" mass="40292">MKKSKEIISDDINSEGMSRRTFLSTSISVAFVTGNSLISTRTLSAPISQDLIKELIIFTHEFSGFKGGLLDPASGCYQLGNGYRSYNTNLMRFHSQDSLSPFGKGGVNSYTYALGDPVNLYDPTGHFNIRSLIFGILSVIIGVASAVLAPFTGGTSIAIGASIIGGITGVISGALGIASTVIADTKPEIAENLGWASIAFGAASVVSSVVGMVSSAVNGTKFAFKASNFKTTSMLKIGTNAKSVNIARTTKTLSKFTNRLGLTLDIGGGILFSVGTTLDLLERDGVAEGDFKKSVEGHKPSLFGTWQAAKISNSTTNTITVNEATINSLVNNSMTSKANIIGVLEKKNISDKVARPQNLGQIASSSNSVIKLSNTIRTGIYSSLA</sequence>
<dbReference type="AlphaFoldDB" id="A0A511QCF4"/>
<organism evidence="2 3">
    <name type="scientific">Vibrio sagamiensis NBRC 104589</name>
    <dbReference type="NCBI Taxonomy" id="1219064"/>
    <lineage>
        <taxon>Bacteria</taxon>
        <taxon>Pseudomonadati</taxon>
        <taxon>Pseudomonadota</taxon>
        <taxon>Gammaproteobacteria</taxon>
        <taxon>Vibrionales</taxon>
        <taxon>Vibrionaceae</taxon>
        <taxon>Vibrio</taxon>
    </lineage>
</organism>
<proteinExistence type="predicted"/>
<evidence type="ECO:0000256" key="1">
    <source>
        <dbReference type="SAM" id="Phobius"/>
    </source>
</evidence>
<keyword evidence="3" id="KW-1185">Reference proteome</keyword>
<feature type="transmembrane region" description="Helical" evidence="1">
    <location>
        <begin position="157"/>
        <end position="183"/>
    </location>
</feature>
<dbReference type="NCBIfam" id="TIGR03696">
    <property type="entry name" value="Rhs_assc_core"/>
    <property type="match status" value="1"/>
</dbReference>
<keyword evidence="1" id="KW-0812">Transmembrane</keyword>
<reference evidence="2 3" key="1">
    <citation type="submission" date="2019-07" db="EMBL/GenBank/DDBJ databases">
        <title>Whole genome shotgun sequence of Vibrio sagamiensis NBRC 104589.</title>
        <authorList>
            <person name="Hosoyama A."/>
            <person name="Uohara A."/>
            <person name="Ohji S."/>
            <person name="Ichikawa N."/>
        </authorList>
    </citation>
    <scope>NUCLEOTIDE SEQUENCE [LARGE SCALE GENOMIC DNA]</scope>
    <source>
        <strain evidence="2 3">NBRC 104589</strain>
    </source>
</reference>